<dbReference type="OrthoDB" id="3254233at2759"/>
<keyword evidence="2" id="KW-1185">Reference proteome</keyword>
<dbReference type="InParanoid" id="A0A409VHK2"/>
<name>A0A409VHK2_9AGAR</name>
<comment type="caution">
    <text evidence="1">The sequence shown here is derived from an EMBL/GenBank/DDBJ whole genome shotgun (WGS) entry which is preliminary data.</text>
</comment>
<accession>A0A409VHK2</accession>
<organism evidence="1 2">
    <name type="scientific">Gymnopilus dilepis</name>
    <dbReference type="NCBI Taxonomy" id="231916"/>
    <lineage>
        <taxon>Eukaryota</taxon>
        <taxon>Fungi</taxon>
        <taxon>Dikarya</taxon>
        <taxon>Basidiomycota</taxon>
        <taxon>Agaricomycotina</taxon>
        <taxon>Agaricomycetes</taxon>
        <taxon>Agaricomycetidae</taxon>
        <taxon>Agaricales</taxon>
        <taxon>Agaricineae</taxon>
        <taxon>Hymenogastraceae</taxon>
        <taxon>Gymnopilus</taxon>
    </lineage>
</organism>
<sequence>MLRVPITVSTNARSKKLWLCVNDSAEPFSHNALIPKKHVSVPLEYLHNLGSALQGSDFALDPTRASLFGKRTSNVPMASFP</sequence>
<dbReference type="EMBL" id="NHYE01005647">
    <property type="protein sequence ID" value="PPQ65710.1"/>
    <property type="molecule type" value="Genomic_DNA"/>
</dbReference>
<protein>
    <submittedName>
        <fullName evidence="1">Uncharacterized protein</fullName>
    </submittedName>
</protein>
<dbReference type="AlphaFoldDB" id="A0A409VHK2"/>
<evidence type="ECO:0000313" key="2">
    <source>
        <dbReference type="Proteomes" id="UP000284706"/>
    </source>
</evidence>
<reference evidence="1 2" key="1">
    <citation type="journal article" date="2018" name="Evol. Lett.">
        <title>Horizontal gene cluster transfer increased hallucinogenic mushroom diversity.</title>
        <authorList>
            <person name="Reynolds H.T."/>
            <person name="Vijayakumar V."/>
            <person name="Gluck-Thaler E."/>
            <person name="Korotkin H.B."/>
            <person name="Matheny P.B."/>
            <person name="Slot J.C."/>
        </authorList>
    </citation>
    <scope>NUCLEOTIDE SEQUENCE [LARGE SCALE GENOMIC DNA]</scope>
    <source>
        <strain evidence="1 2">SRW20</strain>
    </source>
</reference>
<dbReference type="Proteomes" id="UP000284706">
    <property type="component" value="Unassembled WGS sequence"/>
</dbReference>
<gene>
    <name evidence="1" type="ORF">CVT26_000327</name>
</gene>
<evidence type="ECO:0000313" key="1">
    <source>
        <dbReference type="EMBL" id="PPQ65710.1"/>
    </source>
</evidence>
<proteinExistence type="predicted"/>